<proteinExistence type="predicted"/>
<evidence type="ECO:0000313" key="3">
    <source>
        <dbReference type="Proteomes" id="UP000479132"/>
    </source>
</evidence>
<accession>A0A6M1T6I8</accession>
<keyword evidence="1" id="KW-0732">Signal</keyword>
<name>A0A6M1T6I8_9BACT</name>
<keyword evidence="3" id="KW-1185">Reference proteome</keyword>
<dbReference type="AlphaFoldDB" id="A0A6M1T6I8"/>
<dbReference type="Gene3D" id="2.120.10.30">
    <property type="entry name" value="TolB, C-terminal domain"/>
    <property type="match status" value="1"/>
</dbReference>
<organism evidence="2 3">
    <name type="scientific">Fodinibius halophilus</name>
    <dbReference type="NCBI Taxonomy" id="1736908"/>
    <lineage>
        <taxon>Bacteria</taxon>
        <taxon>Pseudomonadati</taxon>
        <taxon>Balneolota</taxon>
        <taxon>Balneolia</taxon>
        <taxon>Balneolales</taxon>
        <taxon>Balneolaceae</taxon>
        <taxon>Fodinibius</taxon>
    </lineage>
</organism>
<dbReference type="Pfam" id="PF17170">
    <property type="entry name" value="DUF5128"/>
    <property type="match status" value="1"/>
</dbReference>
<gene>
    <name evidence="2" type="ORF">G3569_04640</name>
</gene>
<dbReference type="InterPro" id="IPR011042">
    <property type="entry name" value="6-blade_b-propeller_TolB-like"/>
</dbReference>
<dbReference type="EMBL" id="JAALLS010000004">
    <property type="protein sequence ID" value="NGP87631.1"/>
    <property type="molecule type" value="Genomic_DNA"/>
</dbReference>
<dbReference type="RefSeq" id="WP_165266569.1">
    <property type="nucleotide sequence ID" value="NZ_JAALLS010000004.1"/>
</dbReference>
<reference evidence="2 3" key="1">
    <citation type="submission" date="2020-02" db="EMBL/GenBank/DDBJ databases">
        <title>Aliifodinibius halophilus 2W32, complete genome.</title>
        <authorList>
            <person name="Li Y."/>
            <person name="Wu S."/>
        </authorList>
    </citation>
    <scope>NUCLEOTIDE SEQUENCE [LARGE SCALE GENOMIC DNA]</scope>
    <source>
        <strain evidence="2 3">2W32</strain>
    </source>
</reference>
<dbReference type="Proteomes" id="UP000479132">
    <property type="component" value="Unassembled WGS sequence"/>
</dbReference>
<protein>
    <recommendedName>
        <fullName evidence="4">6-bladed beta-propeller</fullName>
    </recommendedName>
</protein>
<dbReference type="SUPFAM" id="SSF101898">
    <property type="entry name" value="NHL repeat"/>
    <property type="match status" value="1"/>
</dbReference>
<feature type="signal peptide" evidence="1">
    <location>
        <begin position="1"/>
        <end position="23"/>
    </location>
</feature>
<comment type="caution">
    <text evidence="2">The sequence shown here is derived from an EMBL/GenBank/DDBJ whole genome shotgun (WGS) entry which is preliminary data.</text>
</comment>
<feature type="chain" id="PRO_5026847907" description="6-bladed beta-propeller" evidence="1">
    <location>
        <begin position="24"/>
        <end position="323"/>
    </location>
</feature>
<evidence type="ECO:0008006" key="4">
    <source>
        <dbReference type="Google" id="ProtNLM"/>
    </source>
</evidence>
<sequence length="323" mass="36877">MKKKFRYILGFSALFVFLCNSCAKNRSAPSEEILSVDSTLIRGPNDSTSYFKSSGLLTNDKFIFVIDKSNREVLKFNKKGDFLSKWGKKGKGPCELDKPLFGDLRYGWMAIPDLDANKIILIREDFSECKEILVKEGRPFDVSFDNNRNLVVQLYRPNGVIFETYSLNKELLNRFFQVNPDDTALLNAGTLTVDGNNNLIFAYRYKNLVQIYDSAGRLKKSFNLPFLTNEIKLSTIGTPQNTFIQNVEFDPTNEEILFLKGGIYSDIKSYIYLFDLSYSYLYSVDVELSSGIIESGSSSNFYITGGFESEIWEISKNKRYGNN</sequence>
<evidence type="ECO:0000313" key="2">
    <source>
        <dbReference type="EMBL" id="NGP87631.1"/>
    </source>
</evidence>
<evidence type="ECO:0000256" key="1">
    <source>
        <dbReference type="SAM" id="SignalP"/>
    </source>
</evidence>